<feature type="transmembrane region" description="Helical" evidence="3">
    <location>
        <begin position="178"/>
        <end position="203"/>
    </location>
</feature>
<dbReference type="InterPro" id="IPR020846">
    <property type="entry name" value="MFS_dom"/>
</dbReference>
<sequence>MPSTTGTEDRSTATIPTQDGNQGSSESRDVSHPGKPQHHSTEKPKTPDDATGAKGNNTPAQKQTPDPQASSTASADYVTPPDGGWGWLVVFSSFMIHVIADGIVYSFGVFLTELVDYFNAGRGEITWVGSLQPALTFTVGPLSSALTNRYGCRVVTIAGAIVSSVGFIMSVWAPNHYYLYLTSGVMAGVGFGMIYLPAIVVVAQYFEKKRSFATGLAVCGSGFGTFVLAPVCKLLIEEYGWRGAMLLLGGFTLNIVVCGIIFRPLEGEVGDSKDKEDAEGKKKLAIEEDELHLLVNGRPGETSAATTGGKSDPDKTFTARDGLEIISSLQELNALPKGTAKLVDSKSNNTNTAATANASNDVEKKSDQIGTKTSNRIDFEGDVYQKPRTLSEPFANHVPKVNVTTESTLFDETMPVVTNGSSSMAQLSTSQCLSPTTSGDDALDIALLARSDGALHHRLLVNARADGGSSRHGSNHASRTHLAPLQRKDIFYSGNLQNIPLYRSQPDIYHKQVAGSSRSSSVDHRGMLSKTQIDEINSLKERKDQAGLSGVWAELKLTLKDMMSMDLLKNPVFLMFAVSNFFTSIGFNMPFIFLPDRAEVAGIDKNRAALLLSVIGIANTVGRMVFGYLSDRPWVNRLMLYNSALTVCGLATAFSPAAGGSYEILVVYAAVFGLFIGVYVSLTSVVLVDLLGLELLTNSFGLLLLFQGVATFIGPPAAGWLFDWTGSYDISFIAMGAMIALSGLMLFFLPPIQRWHQRRSTAAGLQHDADLGRHILHEKKAIKDVDIGLVEVDA</sequence>
<dbReference type="Gene3D" id="1.20.1250.20">
    <property type="entry name" value="MFS general substrate transporter like domains"/>
    <property type="match status" value="2"/>
</dbReference>
<evidence type="ECO:0000256" key="3">
    <source>
        <dbReference type="SAM" id="Phobius"/>
    </source>
</evidence>
<accession>A0AAE0YFR3</accession>
<dbReference type="FunFam" id="1.20.1250.20:FF:000505">
    <property type="entry name" value="Predicted protein"/>
    <property type="match status" value="1"/>
</dbReference>
<evidence type="ECO:0000259" key="4">
    <source>
        <dbReference type="PROSITE" id="PS50850"/>
    </source>
</evidence>
<feature type="compositionally biased region" description="Polar residues" evidence="2">
    <location>
        <begin position="54"/>
        <end position="74"/>
    </location>
</feature>
<feature type="transmembrane region" description="Helical" evidence="3">
    <location>
        <begin position="150"/>
        <end position="172"/>
    </location>
</feature>
<feature type="transmembrane region" description="Helical" evidence="3">
    <location>
        <begin position="242"/>
        <end position="262"/>
    </location>
</feature>
<feature type="compositionally biased region" description="Low complexity" evidence="2">
    <location>
        <begin position="347"/>
        <end position="360"/>
    </location>
</feature>
<dbReference type="InterPro" id="IPR050327">
    <property type="entry name" value="Proton-linked_MCT"/>
</dbReference>
<dbReference type="Proteomes" id="UP001283361">
    <property type="component" value="Unassembled WGS sequence"/>
</dbReference>
<dbReference type="CDD" id="cd17352">
    <property type="entry name" value="MFS_MCT_SLC16"/>
    <property type="match status" value="1"/>
</dbReference>
<comment type="caution">
    <text evidence="5">The sequence shown here is derived from an EMBL/GenBank/DDBJ whole genome shotgun (WGS) entry which is preliminary data.</text>
</comment>
<protein>
    <recommendedName>
        <fullName evidence="4">Major facilitator superfamily (MFS) profile domain-containing protein</fullName>
    </recommendedName>
</protein>
<feature type="compositionally biased region" description="Basic and acidic residues" evidence="2">
    <location>
        <begin position="39"/>
        <end position="48"/>
    </location>
</feature>
<feature type="domain" description="Major facilitator superfamily (MFS) profile" evidence="4">
    <location>
        <begin position="86"/>
        <end position="754"/>
    </location>
</feature>
<dbReference type="InterPro" id="IPR036259">
    <property type="entry name" value="MFS_trans_sf"/>
</dbReference>
<dbReference type="AlphaFoldDB" id="A0AAE0YFR3"/>
<evidence type="ECO:0000256" key="2">
    <source>
        <dbReference type="SAM" id="MobiDB-lite"/>
    </source>
</evidence>
<feature type="compositionally biased region" description="Polar residues" evidence="2">
    <location>
        <begin position="1"/>
        <end position="25"/>
    </location>
</feature>
<evidence type="ECO:0000256" key="1">
    <source>
        <dbReference type="ARBA" id="ARBA00004141"/>
    </source>
</evidence>
<dbReference type="EMBL" id="JAWDGP010006267">
    <property type="protein sequence ID" value="KAK3744297.1"/>
    <property type="molecule type" value="Genomic_DNA"/>
</dbReference>
<dbReference type="SUPFAM" id="SSF103473">
    <property type="entry name" value="MFS general substrate transporter"/>
    <property type="match status" value="1"/>
</dbReference>
<keyword evidence="3" id="KW-0472">Membrane</keyword>
<feature type="region of interest" description="Disordered" evidence="2">
    <location>
        <begin position="1"/>
        <end position="76"/>
    </location>
</feature>
<dbReference type="InterPro" id="IPR011701">
    <property type="entry name" value="MFS"/>
</dbReference>
<gene>
    <name evidence="5" type="ORF">RRG08_030383</name>
</gene>
<name>A0AAE0YFR3_9GAST</name>
<feature type="transmembrane region" description="Helical" evidence="3">
    <location>
        <begin position="728"/>
        <end position="749"/>
    </location>
</feature>
<comment type="subcellular location">
    <subcellularLocation>
        <location evidence="1">Membrane</location>
        <topology evidence="1">Multi-pass membrane protein</topology>
    </subcellularLocation>
</comment>
<feature type="transmembrane region" description="Helical" evidence="3">
    <location>
        <begin position="215"/>
        <end position="236"/>
    </location>
</feature>
<dbReference type="PANTHER" id="PTHR11360:SF284">
    <property type="entry name" value="EG:103B4.3 PROTEIN-RELATED"/>
    <property type="match status" value="1"/>
</dbReference>
<evidence type="ECO:0000313" key="6">
    <source>
        <dbReference type="Proteomes" id="UP001283361"/>
    </source>
</evidence>
<feature type="transmembrane region" description="Helical" evidence="3">
    <location>
        <begin position="572"/>
        <end position="593"/>
    </location>
</feature>
<feature type="region of interest" description="Disordered" evidence="2">
    <location>
        <begin position="297"/>
        <end position="317"/>
    </location>
</feature>
<feature type="transmembrane region" description="Helical" evidence="3">
    <location>
        <begin position="700"/>
        <end position="722"/>
    </location>
</feature>
<organism evidence="5 6">
    <name type="scientific">Elysia crispata</name>
    <name type="common">lettuce slug</name>
    <dbReference type="NCBI Taxonomy" id="231223"/>
    <lineage>
        <taxon>Eukaryota</taxon>
        <taxon>Metazoa</taxon>
        <taxon>Spiralia</taxon>
        <taxon>Lophotrochozoa</taxon>
        <taxon>Mollusca</taxon>
        <taxon>Gastropoda</taxon>
        <taxon>Heterobranchia</taxon>
        <taxon>Euthyneura</taxon>
        <taxon>Panpulmonata</taxon>
        <taxon>Sacoglossa</taxon>
        <taxon>Placobranchoidea</taxon>
        <taxon>Plakobranchidae</taxon>
        <taxon>Elysia</taxon>
    </lineage>
</organism>
<dbReference type="PANTHER" id="PTHR11360">
    <property type="entry name" value="MONOCARBOXYLATE TRANSPORTER"/>
    <property type="match status" value="1"/>
</dbReference>
<evidence type="ECO:0000313" key="5">
    <source>
        <dbReference type="EMBL" id="KAK3744297.1"/>
    </source>
</evidence>
<feature type="transmembrane region" description="Helical" evidence="3">
    <location>
        <begin position="85"/>
        <end position="112"/>
    </location>
</feature>
<dbReference type="Pfam" id="PF07690">
    <property type="entry name" value="MFS_1"/>
    <property type="match status" value="2"/>
</dbReference>
<keyword evidence="6" id="KW-1185">Reference proteome</keyword>
<reference evidence="5" key="1">
    <citation type="journal article" date="2023" name="G3 (Bethesda)">
        <title>A reference genome for the long-term kleptoplast-retaining sea slug Elysia crispata morphotype clarki.</title>
        <authorList>
            <person name="Eastman K.E."/>
            <person name="Pendleton A.L."/>
            <person name="Shaikh M.A."/>
            <person name="Suttiyut T."/>
            <person name="Ogas R."/>
            <person name="Tomko P."/>
            <person name="Gavelis G."/>
            <person name="Widhalm J.R."/>
            <person name="Wisecaver J.H."/>
        </authorList>
    </citation>
    <scope>NUCLEOTIDE SEQUENCE</scope>
    <source>
        <strain evidence="5">ECLA1</strain>
    </source>
</reference>
<feature type="region of interest" description="Disordered" evidence="2">
    <location>
        <begin position="343"/>
        <end position="374"/>
    </location>
</feature>
<keyword evidence="3" id="KW-0812">Transmembrane</keyword>
<feature type="transmembrane region" description="Helical" evidence="3">
    <location>
        <begin position="608"/>
        <end position="626"/>
    </location>
</feature>
<dbReference type="GO" id="GO:0016020">
    <property type="term" value="C:membrane"/>
    <property type="evidence" value="ECO:0007669"/>
    <property type="project" value="UniProtKB-SubCell"/>
</dbReference>
<feature type="transmembrane region" description="Helical" evidence="3">
    <location>
        <begin position="638"/>
        <end position="658"/>
    </location>
</feature>
<keyword evidence="3" id="KW-1133">Transmembrane helix</keyword>
<dbReference type="GO" id="GO:0008028">
    <property type="term" value="F:monocarboxylic acid transmembrane transporter activity"/>
    <property type="evidence" value="ECO:0007669"/>
    <property type="project" value="TreeGrafter"/>
</dbReference>
<proteinExistence type="predicted"/>
<feature type="transmembrane region" description="Helical" evidence="3">
    <location>
        <begin position="664"/>
        <end position="688"/>
    </location>
</feature>
<dbReference type="PROSITE" id="PS50850">
    <property type="entry name" value="MFS"/>
    <property type="match status" value="1"/>
</dbReference>